<dbReference type="GO" id="GO:0030246">
    <property type="term" value="F:carbohydrate binding"/>
    <property type="evidence" value="ECO:0007669"/>
    <property type="project" value="InterPro"/>
</dbReference>
<feature type="domain" description="H-type lectin" evidence="1">
    <location>
        <begin position="47"/>
        <end position="107"/>
    </location>
</feature>
<keyword evidence="3" id="KW-1185">Reference proteome</keyword>
<reference evidence="2" key="1">
    <citation type="submission" date="2021-01" db="EMBL/GenBank/DDBJ databases">
        <authorList>
            <consortium name="Genoscope - CEA"/>
            <person name="William W."/>
        </authorList>
    </citation>
    <scope>NUCLEOTIDE SEQUENCE</scope>
</reference>
<dbReference type="OrthoDB" id="10343086at2759"/>
<evidence type="ECO:0000313" key="3">
    <source>
        <dbReference type="Proteomes" id="UP000692954"/>
    </source>
</evidence>
<evidence type="ECO:0000313" key="2">
    <source>
        <dbReference type="EMBL" id="CAD8072791.1"/>
    </source>
</evidence>
<gene>
    <name evidence="2" type="ORF">PSON_ATCC_30995.1.T0290369</name>
</gene>
<dbReference type="InterPro" id="IPR019019">
    <property type="entry name" value="H-type_lectin_domain"/>
</dbReference>
<dbReference type="Pfam" id="PF09458">
    <property type="entry name" value="H_lectin"/>
    <property type="match status" value="1"/>
</dbReference>
<protein>
    <recommendedName>
        <fullName evidence="1">H-type lectin domain-containing protein</fullName>
    </recommendedName>
</protein>
<proteinExistence type="predicted"/>
<organism evidence="2 3">
    <name type="scientific">Paramecium sonneborni</name>
    <dbReference type="NCBI Taxonomy" id="65129"/>
    <lineage>
        <taxon>Eukaryota</taxon>
        <taxon>Sar</taxon>
        <taxon>Alveolata</taxon>
        <taxon>Ciliophora</taxon>
        <taxon>Intramacronucleata</taxon>
        <taxon>Oligohymenophorea</taxon>
        <taxon>Peniculida</taxon>
        <taxon>Parameciidae</taxon>
        <taxon>Paramecium</taxon>
    </lineage>
</organism>
<dbReference type="AlphaFoldDB" id="A0A8S1M4Y0"/>
<name>A0A8S1M4Y0_9CILI</name>
<dbReference type="GO" id="GO:0007155">
    <property type="term" value="P:cell adhesion"/>
    <property type="evidence" value="ECO:0007669"/>
    <property type="project" value="InterPro"/>
</dbReference>
<dbReference type="Proteomes" id="UP000692954">
    <property type="component" value="Unassembled WGS sequence"/>
</dbReference>
<comment type="caution">
    <text evidence="2">The sequence shown here is derived from an EMBL/GenBank/DDBJ whole genome shotgun (WGS) entry which is preliminary data.</text>
</comment>
<dbReference type="EMBL" id="CAJJDN010000029">
    <property type="protein sequence ID" value="CAD8072791.1"/>
    <property type="molecule type" value="Genomic_DNA"/>
</dbReference>
<sequence>MLEQIIFLVFVNFSYEQIKYDTGLTLVYDYIHDSFNCQNGYSKSAIIQFSGTFQNIPQVFLYHEKYDWMPAELQYTLSITTITTVSFTITTSCSKNRVYRNQLRWCALDDQRIEVLNNFDMVNPDDKTFSIKNPNAQFGFVTFTSIHYTGPIDFTLSITQITTNSVTVGITKIDGKFSNLKQIGYQVVVGVEEAFINLGLKSPTGAFSSDVLPIQINRWFVIPLQGLNYNNADNIRMQTNFTNTASTKQYNYASWNSIQTPNRHSQIWVAYQFTNSYKALECFSIRTSRKQIIDLSIVPKIYLELVSLNQIYTTVGNYNYLVNKSIMPLYMIIQSTCPNGKKIKADFNKCNSCSISKFYSFTYNCFNQMNYVGFFPKFKQAFQQYNQFKINLQASSVEIIQVLYDQQITEQTIVKLEIVDL</sequence>
<evidence type="ECO:0000259" key="1">
    <source>
        <dbReference type="Pfam" id="PF09458"/>
    </source>
</evidence>
<accession>A0A8S1M4Y0</accession>